<dbReference type="InterPro" id="IPR012340">
    <property type="entry name" value="NA-bd_OB-fold"/>
</dbReference>
<organism evidence="19 20">
    <name type="scientific">Ciona savignyi</name>
    <name type="common">Pacific transparent sea squirt</name>
    <dbReference type="NCBI Taxonomy" id="51511"/>
    <lineage>
        <taxon>Eukaryota</taxon>
        <taxon>Metazoa</taxon>
        <taxon>Chordata</taxon>
        <taxon>Tunicata</taxon>
        <taxon>Ascidiacea</taxon>
        <taxon>Phlebobranchia</taxon>
        <taxon>Cionidae</taxon>
        <taxon>Ciona</taxon>
    </lineage>
</organism>
<feature type="region of interest" description="Disordered" evidence="17">
    <location>
        <begin position="1"/>
        <end position="178"/>
    </location>
</feature>
<dbReference type="GO" id="GO:0005524">
    <property type="term" value="F:ATP binding"/>
    <property type="evidence" value="ECO:0007669"/>
    <property type="project" value="UniProtKB-KW"/>
</dbReference>
<name>H2YDZ0_CIOSA</name>
<dbReference type="GO" id="GO:0006281">
    <property type="term" value="P:DNA repair"/>
    <property type="evidence" value="ECO:0007669"/>
    <property type="project" value="UniProtKB-KW"/>
</dbReference>
<dbReference type="Gene3D" id="3.30.1490.70">
    <property type="match status" value="1"/>
</dbReference>
<evidence type="ECO:0000256" key="6">
    <source>
        <dbReference type="ARBA" id="ARBA00022741"/>
    </source>
</evidence>
<dbReference type="GO" id="GO:0006310">
    <property type="term" value="P:DNA recombination"/>
    <property type="evidence" value="ECO:0007669"/>
    <property type="project" value="UniProtKB-KW"/>
</dbReference>
<evidence type="ECO:0000259" key="18">
    <source>
        <dbReference type="PROSITE" id="PS50160"/>
    </source>
</evidence>
<dbReference type="CDD" id="cd07969">
    <property type="entry name" value="OBF_DNA_ligase_I"/>
    <property type="match status" value="1"/>
</dbReference>
<dbReference type="PROSITE" id="PS50160">
    <property type="entry name" value="DNA_LIGASE_A3"/>
    <property type="match status" value="1"/>
</dbReference>
<dbReference type="GO" id="GO:0071897">
    <property type="term" value="P:DNA biosynthetic process"/>
    <property type="evidence" value="ECO:0007669"/>
    <property type="project" value="InterPro"/>
</dbReference>
<reference evidence="19" key="3">
    <citation type="submission" date="2025-09" db="UniProtKB">
        <authorList>
            <consortium name="Ensembl"/>
        </authorList>
    </citation>
    <scope>IDENTIFICATION</scope>
</reference>
<dbReference type="InterPro" id="IPR012310">
    <property type="entry name" value="DNA_ligase_ATP-dep_cent"/>
</dbReference>
<dbReference type="Proteomes" id="UP000007875">
    <property type="component" value="Unassembled WGS sequence"/>
</dbReference>
<keyword evidence="7 15" id="KW-0227">DNA damage</keyword>
<evidence type="ECO:0000256" key="14">
    <source>
        <dbReference type="ARBA" id="ARBA00058910"/>
    </source>
</evidence>
<evidence type="ECO:0000256" key="9">
    <source>
        <dbReference type="ARBA" id="ARBA00023172"/>
    </source>
</evidence>
<evidence type="ECO:0000256" key="7">
    <source>
        <dbReference type="ARBA" id="ARBA00022763"/>
    </source>
</evidence>
<evidence type="ECO:0000256" key="16">
    <source>
        <dbReference type="RuleBase" id="RU004196"/>
    </source>
</evidence>
<feature type="compositionally biased region" description="Polar residues" evidence="17">
    <location>
        <begin position="1"/>
        <end position="10"/>
    </location>
</feature>
<dbReference type="InterPro" id="IPR012308">
    <property type="entry name" value="DNA_ligase_ATP-dep_N"/>
</dbReference>
<dbReference type="PANTHER" id="PTHR45674">
    <property type="entry name" value="DNA LIGASE 1/3 FAMILY MEMBER"/>
    <property type="match status" value="1"/>
</dbReference>
<dbReference type="Pfam" id="PF04675">
    <property type="entry name" value="DNA_ligase_A_N"/>
    <property type="match status" value="1"/>
</dbReference>
<reference evidence="20" key="1">
    <citation type="submission" date="2003-08" db="EMBL/GenBank/DDBJ databases">
        <authorList>
            <person name="Birren B."/>
            <person name="Nusbaum C."/>
            <person name="Abebe A."/>
            <person name="Abouelleil A."/>
            <person name="Adekoya E."/>
            <person name="Ait-zahra M."/>
            <person name="Allen N."/>
            <person name="Allen T."/>
            <person name="An P."/>
            <person name="Anderson M."/>
            <person name="Anderson S."/>
            <person name="Arachchi H."/>
            <person name="Armbruster J."/>
            <person name="Bachantsang P."/>
            <person name="Baldwin J."/>
            <person name="Barry A."/>
            <person name="Bayul T."/>
            <person name="Blitshsteyn B."/>
            <person name="Bloom T."/>
            <person name="Blye J."/>
            <person name="Boguslavskiy L."/>
            <person name="Borowsky M."/>
            <person name="Boukhgalter B."/>
            <person name="Brunache A."/>
            <person name="Butler J."/>
            <person name="Calixte N."/>
            <person name="Calvo S."/>
            <person name="Camarata J."/>
            <person name="Campo K."/>
            <person name="Chang J."/>
            <person name="Cheshatsang Y."/>
            <person name="Citroen M."/>
            <person name="Collymore A."/>
            <person name="Considine T."/>
            <person name="Cook A."/>
            <person name="Cooke P."/>
            <person name="Corum B."/>
            <person name="Cuomo C."/>
            <person name="David R."/>
            <person name="Dawoe T."/>
            <person name="Degray S."/>
            <person name="Dodge S."/>
            <person name="Dooley K."/>
            <person name="Dorje P."/>
            <person name="Dorjee K."/>
            <person name="Dorris L."/>
            <person name="Duffey N."/>
            <person name="Dupes A."/>
            <person name="Elkins T."/>
            <person name="Engels R."/>
            <person name="Erickson J."/>
            <person name="Farina A."/>
            <person name="Faro S."/>
            <person name="Ferreira P."/>
            <person name="Fischer H."/>
            <person name="Fitzgerald M."/>
            <person name="Foley K."/>
            <person name="Gage D."/>
            <person name="Galagan J."/>
            <person name="Gearin G."/>
            <person name="Gnerre S."/>
            <person name="Gnirke A."/>
            <person name="Goyette A."/>
            <person name="Graham J."/>
            <person name="Grandbois E."/>
            <person name="Gyaltsen K."/>
            <person name="Hafez N."/>
            <person name="Hagopian D."/>
            <person name="Hagos B."/>
            <person name="Hall J."/>
            <person name="Hatcher B."/>
            <person name="Heller A."/>
            <person name="Higgins H."/>
            <person name="Honan T."/>
            <person name="Horn A."/>
            <person name="Houde N."/>
            <person name="Hughes L."/>
            <person name="Hulme W."/>
            <person name="Husby E."/>
            <person name="Iliev I."/>
            <person name="Jaffe D."/>
            <person name="Jones C."/>
            <person name="Kamal M."/>
            <person name="Kamat A."/>
            <person name="Kamvysselis M."/>
            <person name="Karlsson E."/>
            <person name="Kells C."/>
            <person name="Kieu A."/>
            <person name="Kisner P."/>
            <person name="Kodira C."/>
            <person name="Kulbokas E."/>
            <person name="Labutti K."/>
            <person name="Lama D."/>
            <person name="Landers T."/>
            <person name="Leger J."/>
            <person name="Levine S."/>
            <person name="Lewis D."/>
            <person name="Lewis T."/>
            <person name="Lindblad-toh K."/>
            <person name="Liu X."/>
            <person name="Lokyitsang T."/>
            <person name="Lokyitsang Y."/>
            <person name="Lucien O."/>
            <person name="Lui A."/>
            <person name="Ma L.J."/>
            <person name="Mabbitt R."/>
            <person name="Macdonald J."/>
            <person name="Maclean C."/>
            <person name="Major J."/>
            <person name="Manning J."/>
            <person name="Marabella R."/>
            <person name="Maru K."/>
            <person name="Matthews C."/>
            <person name="Mauceli E."/>
            <person name="Mccarthy M."/>
            <person name="Mcdonough S."/>
            <person name="Mcghee T."/>
            <person name="Meldrim J."/>
            <person name="Meneus L."/>
            <person name="Mesirov J."/>
            <person name="Mihalev A."/>
            <person name="Mihova T."/>
            <person name="Mikkelsen T."/>
            <person name="Mlenga V."/>
            <person name="Moru K."/>
            <person name="Mozes J."/>
            <person name="Mulrain L."/>
            <person name="Munson G."/>
            <person name="Naylor J."/>
            <person name="Newes C."/>
            <person name="Nguyen C."/>
            <person name="Nguyen N."/>
            <person name="Nguyen T."/>
            <person name="Nicol R."/>
            <person name="Nielsen C."/>
            <person name="Nizzari M."/>
            <person name="Norbu C."/>
            <person name="Norbu N."/>
            <person name="O'donnell P."/>
            <person name="Okoawo O."/>
            <person name="O'leary S."/>
            <person name="Omotosho B."/>
            <person name="O'neill K."/>
            <person name="Osman S."/>
            <person name="Parker S."/>
            <person name="Perrin D."/>
            <person name="Phunkhang P."/>
            <person name="Piqani B."/>
            <person name="Purcell S."/>
            <person name="Rachupka T."/>
            <person name="Ramasamy U."/>
            <person name="Rameau R."/>
            <person name="Ray V."/>
            <person name="Raymond C."/>
            <person name="Retta R."/>
            <person name="Richardson S."/>
            <person name="Rise C."/>
            <person name="Rodriguez J."/>
            <person name="Rogers J."/>
            <person name="Rogov P."/>
            <person name="Rutman M."/>
            <person name="Schupbach R."/>
            <person name="Seaman C."/>
            <person name="Settipalli S."/>
            <person name="Sharpe T."/>
            <person name="Sheridan J."/>
            <person name="Sherpa N."/>
            <person name="Shi J."/>
            <person name="Smirnov S."/>
            <person name="Smith C."/>
            <person name="Sougnez C."/>
            <person name="Spencer B."/>
            <person name="Stalker J."/>
            <person name="Stange-thomann N."/>
            <person name="Stavropoulos S."/>
            <person name="Stetson K."/>
            <person name="Stone C."/>
            <person name="Stone S."/>
            <person name="Stubbs M."/>
            <person name="Talamas J."/>
            <person name="Tchuinga P."/>
            <person name="Tenzing P."/>
            <person name="Tesfaye S."/>
            <person name="Theodore J."/>
            <person name="Thoulutsang Y."/>
            <person name="Topham K."/>
            <person name="Towey S."/>
            <person name="Tsamla T."/>
            <person name="Tsomo N."/>
            <person name="Vallee D."/>
            <person name="Vassiliev H."/>
            <person name="Venkataraman V."/>
            <person name="Vinson J."/>
            <person name="Vo A."/>
            <person name="Wade C."/>
            <person name="Wang S."/>
            <person name="Wangchuk T."/>
            <person name="Wangdi T."/>
            <person name="Whittaker C."/>
            <person name="Wilkinson J."/>
            <person name="Wu Y."/>
            <person name="Wyman D."/>
            <person name="Yadav S."/>
            <person name="Yang S."/>
            <person name="Yang X."/>
            <person name="Yeager S."/>
            <person name="Yee E."/>
            <person name="Young G."/>
            <person name="Zainoun J."/>
            <person name="Zembeck L."/>
            <person name="Zimmer A."/>
            <person name="Zody M."/>
            <person name="Lander E."/>
        </authorList>
    </citation>
    <scope>NUCLEOTIDE SEQUENCE [LARGE SCALE GENOMIC DNA]</scope>
</reference>
<evidence type="ECO:0000256" key="2">
    <source>
        <dbReference type="ARBA" id="ARBA00007572"/>
    </source>
</evidence>
<keyword evidence="12" id="KW-0131">Cell cycle</keyword>
<feature type="domain" description="ATP-dependent DNA ligase family profile" evidence="18">
    <location>
        <begin position="569"/>
        <end position="705"/>
    </location>
</feature>
<dbReference type="PROSITE" id="PS00697">
    <property type="entry name" value="DNA_LIGASE_A1"/>
    <property type="match status" value="1"/>
</dbReference>
<dbReference type="eggNOG" id="KOG0967">
    <property type="taxonomic scope" value="Eukaryota"/>
</dbReference>
<dbReference type="HOGENOM" id="CLU_005138_0_2_1"/>
<dbReference type="AlphaFoldDB" id="H2YDZ0"/>
<reference evidence="19" key="2">
    <citation type="submission" date="2025-08" db="UniProtKB">
        <authorList>
            <consortium name="Ensembl"/>
        </authorList>
    </citation>
    <scope>IDENTIFICATION</scope>
</reference>
<dbReference type="GO" id="GO:0003677">
    <property type="term" value="F:DNA binding"/>
    <property type="evidence" value="ECO:0007669"/>
    <property type="project" value="InterPro"/>
</dbReference>
<evidence type="ECO:0000256" key="10">
    <source>
        <dbReference type="ARBA" id="ARBA00023204"/>
    </source>
</evidence>
<dbReference type="NCBIfam" id="TIGR00574">
    <property type="entry name" value="dnl1"/>
    <property type="match status" value="1"/>
</dbReference>
<dbReference type="FunFam" id="1.10.3260.10:FF:000001">
    <property type="entry name" value="DNA ligase"/>
    <property type="match status" value="1"/>
</dbReference>
<keyword evidence="11" id="KW-0539">Nucleus</keyword>
<comment type="catalytic activity">
    <reaction evidence="13 15">
        <text>ATP + (deoxyribonucleotide)n-3'-hydroxyl + 5'-phospho-(deoxyribonucleotide)m = (deoxyribonucleotide)n+m + AMP + diphosphate.</text>
        <dbReference type="EC" id="6.5.1.1"/>
    </reaction>
</comment>
<dbReference type="STRING" id="51511.ENSCSAVP00000003538"/>
<dbReference type="Pfam" id="PF01068">
    <property type="entry name" value="DNA_ligase_A_M"/>
    <property type="match status" value="1"/>
</dbReference>
<comment type="similarity">
    <text evidence="2 16">Belongs to the ATP-dependent DNA ligase family.</text>
</comment>
<sequence length="839" mass="93522">SPKTPKANSAQSISQLKKSPSPKKLEEDSPIKTSNPPRDVNVTPNGTVKRKTGWFGKPYKKLNNDELQPLSASPKSSPKPKEQSKQSPKSQTPKNSESAKVDNKKKASLARKSPKSKSPSPKTEVKPKKSPKTEIKPKKSPKTKVDSKKSPKTELDSKKSHKTEMKSEKTPKTDKELKVEEANDMVKPAAYDPGCKNYHPINHACWKSGQKVPYLALARTFSLIEATSGRLKTIEFLSNFLRSVIALSPNELVTCIYLSLNKLAPAYEGIELGIGENILMKAVAEATGRNMTKIKIDVGNTGDLGIVAENSRSNQKMMFTPAPLTVEGVFKKLMQIASITGGSSMNQKVGLVKSLIVACKQSEARYLIRSLGGKLRIGLAEQSVLVSIANAAFLTPPGQGILNAGTGIPAETLKSKMDEKALILKTTYSELPNYDVVIKALLEHGLDDLQKHCKLTPGIPLKPMLAHPTKGVSEVFNRFDKSAFTCEYKYDGERAQIHLLPGGEVRIYSRNQENNTSKYPDIISRVPAMLKEGVESCVIDSEAVAWDNEKKQILPFQVLSTRKRKDADISSIKVQVCIYAFDLLYLNGESLVRKPFRERRKLLRDNFNECEGQYVFAQFQDTTDTDKIAELLEESIKGNCEGLMVKTLDDDATYEIAKRSHNWLKLKKDYLDGVGDTLDLVVIGGYRGKGKRAGNFGGFLLACYDEESEEYQSICKIEPGFSDQDLTDHATFFNQHLTEKPKSYYRLNGGDADQWFEPVQVWEVKAADLSVSPVYAAANGIIDPERGISLRFPRFIRIRDDKKPEEATNSQQVADLYHKQQQIQNQLKNKDTNKDIEYY</sequence>
<dbReference type="GeneTree" id="ENSGT00940000157783"/>
<keyword evidence="9 15" id="KW-0233">DNA recombination</keyword>
<keyword evidence="8 15" id="KW-0067">ATP-binding</keyword>
<comment type="function">
    <text evidence="14">DNA ligase that seals nicks in double-stranded during DNA repair. Also involved in DNA replication and DNA recombination.</text>
</comment>
<evidence type="ECO:0000256" key="8">
    <source>
        <dbReference type="ARBA" id="ARBA00022840"/>
    </source>
</evidence>
<dbReference type="CDD" id="cd07900">
    <property type="entry name" value="Adenylation_DNA_ligase_I_Euk"/>
    <property type="match status" value="1"/>
</dbReference>
<dbReference type="InterPro" id="IPR036599">
    <property type="entry name" value="DNA_ligase_N_sf"/>
</dbReference>
<feature type="compositionally biased region" description="Basic and acidic residues" evidence="17">
    <location>
        <begin position="123"/>
        <end position="178"/>
    </location>
</feature>
<dbReference type="InterPro" id="IPR012309">
    <property type="entry name" value="DNA_ligase_ATP-dep_C"/>
</dbReference>
<dbReference type="InterPro" id="IPR016059">
    <property type="entry name" value="DNA_ligase_ATP-dep_CS"/>
</dbReference>
<keyword evidence="20" id="KW-1185">Reference proteome</keyword>
<feature type="compositionally biased region" description="Low complexity" evidence="17">
    <location>
        <begin position="85"/>
        <end position="96"/>
    </location>
</feature>
<accession>H2YDZ0</accession>
<dbReference type="InterPro" id="IPR050191">
    <property type="entry name" value="ATP-dep_DNA_ligase"/>
</dbReference>
<evidence type="ECO:0000313" key="20">
    <source>
        <dbReference type="Proteomes" id="UP000007875"/>
    </source>
</evidence>
<protein>
    <recommendedName>
        <fullName evidence="15">DNA ligase</fullName>
        <ecNumber evidence="15">6.5.1.1</ecNumber>
    </recommendedName>
</protein>
<dbReference type="GO" id="GO:0005739">
    <property type="term" value="C:mitochondrion"/>
    <property type="evidence" value="ECO:0007669"/>
    <property type="project" value="TreeGrafter"/>
</dbReference>
<dbReference type="InParanoid" id="H2YDZ0"/>
<dbReference type="Ensembl" id="ENSCSAVT00000003593.1">
    <property type="protein sequence ID" value="ENSCSAVP00000003538.1"/>
    <property type="gene ID" value="ENSCSAVG00000002104.1"/>
</dbReference>
<dbReference type="OMA" id="WIKYKRD"/>
<keyword evidence="6 15" id="KW-0547">Nucleotide-binding</keyword>
<keyword evidence="5" id="KW-0235">DNA replication</keyword>
<comment type="subcellular location">
    <subcellularLocation>
        <location evidence="1">Nucleus</location>
    </subcellularLocation>
</comment>
<feature type="compositionally biased region" description="Basic residues" evidence="17">
    <location>
        <begin position="106"/>
        <end position="115"/>
    </location>
</feature>
<dbReference type="PROSITE" id="PS00333">
    <property type="entry name" value="DNA_LIGASE_A2"/>
    <property type="match status" value="1"/>
</dbReference>
<dbReference type="SUPFAM" id="SSF50249">
    <property type="entry name" value="Nucleic acid-binding proteins"/>
    <property type="match status" value="1"/>
</dbReference>
<keyword evidence="10 15" id="KW-0234">DNA repair</keyword>
<evidence type="ECO:0000256" key="12">
    <source>
        <dbReference type="ARBA" id="ARBA00023306"/>
    </source>
</evidence>
<dbReference type="Pfam" id="PF04679">
    <property type="entry name" value="DNA_ligase_A_C"/>
    <property type="match status" value="1"/>
</dbReference>
<evidence type="ECO:0000256" key="3">
    <source>
        <dbReference type="ARBA" id="ARBA00022598"/>
    </source>
</evidence>
<keyword evidence="4" id="KW-0132">Cell division</keyword>
<dbReference type="FunFam" id="2.40.50.140:FF:000062">
    <property type="entry name" value="DNA ligase"/>
    <property type="match status" value="1"/>
</dbReference>
<evidence type="ECO:0000256" key="5">
    <source>
        <dbReference type="ARBA" id="ARBA00022705"/>
    </source>
</evidence>
<evidence type="ECO:0000256" key="15">
    <source>
        <dbReference type="RuleBase" id="RU000617"/>
    </source>
</evidence>
<dbReference type="SUPFAM" id="SSF56091">
    <property type="entry name" value="DNA ligase/mRNA capping enzyme, catalytic domain"/>
    <property type="match status" value="1"/>
</dbReference>
<dbReference type="Gene3D" id="3.30.470.30">
    <property type="entry name" value="DNA ligase/mRNA capping enzyme"/>
    <property type="match status" value="1"/>
</dbReference>
<evidence type="ECO:0000256" key="4">
    <source>
        <dbReference type="ARBA" id="ARBA00022618"/>
    </source>
</evidence>
<dbReference type="InterPro" id="IPR000977">
    <property type="entry name" value="DNA_ligase_ATP-dep"/>
</dbReference>
<dbReference type="GO" id="GO:0003910">
    <property type="term" value="F:DNA ligase (ATP) activity"/>
    <property type="evidence" value="ECO:0007669"/>
    <property type="project" value="UniProtKB-EC"/>
</dbReference>
<proteinExistence type="inferred from homology"/>
<evidence type="ECO:0000256" key="1">
    <source>
        <dbReference type="ARBA" id="ARBA00004123"/>
    </source>
</evidence>
<dbReference type="PANTHER" id="PTHR45674:SF4">
    <property type="entry name" value="DNA LIGASE 1"/>
    <property type="match status" value="1"/>
</dbReference>
<dbReference type="FunFam" id="3.30.470.30:FF:000016">
    <property type="entry name" value="DNA ligase"/>
    <property type="match status" value="1"/>
</dbReference>
<dbReference type="EC" id="6.5.1.1" evidence="15"/>
<evidence type="ECO:0000256" key="13">
    <source>
        <dbReference type="ARBA" id="ARBA00034003"/>
    </source>
</evidence>
<evidence type="ECO:0000256" key="11">
    <source>
        <dbReference type="ARBA" id="ARBA00023242"/>
    </source>
</evidence>
<dbReference type="Gene3D" id="1.10.3260.10">
    <property type="entry name" value="DNA ligase, ATP-dependent, N-terminal domain"/>
    <property type="match status" value="1"/>
</dbReference>
<dbReference type="GO" id="GO:1903461">
    <property type="term" value="P:Okazaki fragment processing involved in mitotic DNA replication"/>
    <property type="evidence" value="ECO:0007669"/>
    <property type="project" value="TreeGrafter"/>
</dbReference>
<dbReference type="SUPFAM" id="SSF117018">
    <property type="entry name" value="ATP-dependent DNA ligase DNA-binding domain"/>
    <property type="match status" value="1"/>
</dbReference>
<feature type="compositionally biased region" description="Polar residues" evidence="17">
    <location>
        <begin position="31"/>
        <end position="46"/>
    </location>
</feature>
<dbReference type="GO" id="GO:0005634">
    <property type="term" value="C:nucleus"/>
    <property type="evidence" value="ECO:0007669"/>
    <property type="project" value="UniProtKB-SubCell"/>
</dbReference>
<dbReference type="GO" id="GO:0051301">
    <property type="term" value="P:cell division"/>
    <property type="evidence" value="ECO:0007669"/>
    <property type="project" value="UniProtKB-KW"/>
</dbReference>
<dbReference type="Gene3D" id="2.40.50.140">
    <property type="entry name" value="Nucleic acid-binding proteins"/>
    <property type="match status" value="1"/>
</dbReference>
<evidence type="ECO:0000256" key="17">
    <source>
        <dbReference type="SAM" id="MobiDB-lite"/>
    </source>
</evidence>
<keyword evidence="3 15" id="KW-0436">Ligase</keyword>
<evidence type="ECO:0000313" key="19">
    <source>
        <dbReference type="Ensembl" id="ENSCSAVP00000003538.1"/>
    </source>
</evidence>